<organism evidence="2 3">
    <name type="scientific">Paramuricea clavata</name>
    <name type="common">Red gorgonian</name>
    <name type="synonym">Violescent sea-whip</name>
    <dbReference type="NCBI Taxonomy" id="317549"/>
    <lineage>
        <taxon>Eukaryota</taxon>
        <taxon>Metazoa</taxon>
        <taxon>Cnidaria</taxon>
        <taxon>Anthozoa</taxon>
        <taxon>Octocorallia</taxon>
        <taxon>Malacalcyonacea</taxon>
        <taxon>Plexauridae</taxon>
        <taxon>Paramuricea</taxon>
    </lineage>
</organism>
<accession>A0A6S7KS13</accession>
<dbReference type="Proteomes" id="UP001152795">
    <property type="component" value="Unassembled WGS sequence"/>
</dbReference>
<dbReference type="PANTHER" id="PTHR33327:SF3">
    <property type="entry name" value="RNA-DIRECTED DNA POLYMERASE"/>
    <property type="match status" value="1"/>
</dbReference>
<evidence type="ECO:0000313" key="3">
    <source>
        <dbReference type="Proteomes" id="UP001152795"/>
    </source>
</evidence>
<comment type="caution">
    <text evidence="2">The sequence shown here is derived from an EMBL/GenBank/DDBJ whole genome shotgun (WGS) entry which is preliminary data.</text>
</comment>
<dbReference type="PANTHER" id="PTHR33327">
    <property type="entry name" value="ENDONUCLEASE"/>
    <property type="match status" value="1"/>
</dbReference>
<sequence>MPSDSAAPSVKARYDSALKRLSSYMETIGRKRAPEDATYTEVNAEFDSQRLETLLESTTTALCNLMDASPSTGEAVGRLQTVQDECNNVLSQADCLIAELHSLAYTKVPPSKEKSDEGSNKKTPKIELSTFDEENPDIWFSQLEIQFLAAKVVDQHHRFAHLIRFLEKRHSVRINPILQEPSDKPYDKAKALLLDQYALSREQRIHRVFYQESLGADENAADILARVRPLLKDISTADLEKFIMYKNMPQSIKAHLAEHFDGVDAEDFQKRCDKLLISARHSASSSQANVVAATFSKKRAGSDFSKKSAPTASSAKKPSVCMFHRMYGDDAHSCTKRKCSQWREGLRFVKFVSVPENEKGTLTQE</sequence>
<dbReference type="Pfam" id="PF23055">
    <property type="entry name" value="DUF7041"/>
    <property type="match status" value="1"/>
</dbReference>
<name>A0A6S7KS13_PARCT</name>
<gene>
    <name evidence="2" type="ORF">PACLA_8A033251</name>
</gene>
<evidence type="ECO:0000313" key="2">
    <source>
        <dbReference type="EMBL" id="CAB4045664.1"/>
    </source>
</evidence>
<evidence type="ECO:0000259" key="1">
    <source>
        <dbReference type="Pfam" id="PF23055"/>
    </source>
</evidence>
<dbReference type="AlphaFoldDB" id="A0A6S7KS13"/>
<keyword evidence="3" id="KW-1185">Reference proteome</keyword>
<dbReference type="InterPro" id="IPR055469">
    <property type="entry name" value="DUF7041"/>
</dbReference>
<reference evidence="2" key="1">
    <citation type="submission" date="2020-04" db="EMBL/GenBank/DDBJ databases">
        <authorList>
            <person name="Alioto T."/>
            <person name="Alioto T."/>
            <person name="Gomez Garrido J."/>
        </authorList>
    </citation>
    <scope>NUCLEOTIDE SEQUENCE</scope>
    <source>
        <strain evidence="2">A484AB</strain>
    </source>
</reference>
<feature type="domain" description="DUF7041" evidence="1">
    <location>
        <begin position="130"/>
        <end position="208"/>
    </location>
</feature>
<dbReference type="EMBL" id="CACRXK020040929">
    <property type="protein sequence ID" value="CAB4045664.1"/>
    <property type="molecule type" value="Genomic_DNA"/>
</dbReference>
<protein>
    <recommendedName>
        <fullName evidence="1">DUF7041 domain-containing protein</fullName>
    </recommendedName>
</protein>
<proteinExistence type="predicted"/>
<dbReference type="OrthoDB" id="6260718at2759"/>